<dbReference type="CDD" id="cd00201">
    <property type="entry name" value="WW"/>
    <property type="match status" value="1"/>
</dbReference>
<evidence type="ECO:0000313" key="3">
    <source>
        <dbReference type="Proteomes" id="UP000694846"/>
    </source>
</evidence>
<dbReference type="GO" id="GO:0016422">
    <property type="term" value="F:mRNA (2'-O-methyladenosine-N6-)-methyltransferase activity"/>
    <property type="evidence" value="ECO:0007669"/>
    <property type="project" value="InterPro"/>
</dbReference>
<accession>A0A8B8G6Q1</accession>
<feature type="compositionally biased region" description="Pro residues" evidence="1">
    <location>
        <begin position="689"/>
        <end position="701"/>
    </location>
</feature>
<evidence type="ECO:0000259" key="2">
    <source>
        <dbReference type="PROSITE" id="PS50020"/>
    </source>
</evidence>
<dbReference type="PROSITE" id="PS50020">
    <property type="entry name" value="WW_DOMAIN_2"/>
    <property type="match status" value="1"/>
</dbReference>
<dbReference type="SUPFAM" id="SSF51045">
    <property type="entry name" value="WW domain"/>
    <property type="match status" value="1"/>
</dbReference>
<keyword evidence="3" id="KW-1185">Reference proteome</keyword>
<dbReference type="InterPro" id="IPR039881">
    <property type="entry name" value="PCIF1-like"/>
</dbReference>
<dbReference type="PANTHER" id="PTHR21727">
    <property type="entry name" value="PHOSPHORYLATED CTD INTERACTING FACTOR 1"/>
    <property type="match status" value="1"/>
</dbReference>
<dbReference type="SMART" id="SM00456">
    <property type="entry name" value="WW"/>
    <property type="match status" value="1"/>
</dbReference>
<sequence>MELQNCLPMKTGDLNYQLNEINDPQDILNNTQGWNPMPSHDIMVPVPIKMQPSLGILDPNNLQINTSCPHPNVIHTSPQTPNIVSFENNAPINTYIEPDLPPEILQQGWNKFWSKRENRPYFWNRLTGESLWEFPPLRQFDVTSDPLGITNDGHHSEINPILMKKRPAEEIVMGPATKKMILIGPWELEIPTNVIIYERAPSTLSQPHPDIESYRGHLVSKLRQCYQELCQSRENINAPRESFNRWLIERKVIDTGSDPLLPSQCFPEVSLRMYNEIMDDIPLKVLTPKYTADARKQLSIYAEAAKNLIESRNTMQESRKVVKWNTEDTLQWLRKTVGATYSDFQERLNHLKAQCQPHIARTVKDSVEGICTKVYHLSVDYARKIKDKNKELLMAQGITEMSPAPAVLTLHKVWCYPVQFITPAPRLPPVEYMADKEQTYVRFNGERLLINTVYLQKLEQLYRYSCFEDKKMENFMARVWCLLKRYNSYYVNISDTQVSLPVSILESLHKNFGVTFECFASPLNCYFRQYCSAFPDTDAYFGSRGSILDLNAVSGSFVVNPPMKCDELIEAALNHIDRLLTESNEPLSFVVMLTDSESSFVKKLDSSLYKRRQVVVPAYEHFYRHGFQYNIPKSEVNIRSPTSTLVVWLQNNAGCQRWCPSEDRVEALLEAFRPVRERDRDRQELLSPTPNPLLGPQPLPV</sequence>
<dbReference type="InterPro" id="IPR022035">
    <property type="entry name" value="PCIF1_WW"/>
</dbReference>
<dbReference type="GO" id="GO:0099122">
    <property type="term" value="F:RNA polymerase II C-terminal domain binding"/>
    <property type="evidence" value="ECO:0007669"/>
    <property type="project" value="InterPro"/>
</dbReference>
<proteinExistence type="predicted"/>
<feature type="domain" description="WW" evidence="2">
    <location>
        <begin position="103"/>
        <end position="137"/>
    </location>
</feature>
<name>A0A8B8G6Q1_9HEMI</name>
<organism evidence="3 4">
    <name type="scientific">Sipha flava</name>
    <name type="common">yellow sugarcane aphid</name>
    <dbReference type="NCBI Taxonomy" id="143950"/>
    <lineage>
        <taxon>Eukaryota</taxon>
        <taxon>Metazoa</taxon>
        <taxon>Ecdysozoa</taxon>
        <taxon>Arthropoda</taxon>
        <taxon>Hexapoda</taxon>
        <taxon>Insecta</taxon>
        <taxon>Pterygota</taxon>
        <taxon>Neoptera</taxon>
        <taxon>Paraneoptera</taxon>
        <taxon>Hemiptera</taxon>
        <taxon>Sternorrhyncha</taxon>
        <taxon>Aphidomorpha</taxon>
        <taxon>Aphidoidea</taxon>
        <taxon>Aphididae</taxon>
        <taxon>Sipha</taxon>
    </lineage>
</organism>
<dbReference type="OrthoDB" id="193787at2759"/>
<dbReference type="Proteomes" id="UP000694846">
    <property type="component" value="Unplaced"/>
</dbReference>
<dbReference type="RefSeq" id="XP_025418256.1">
    <property type="nucleotide sequence ID" value="XM_025562471.1"/>
</dbReference>
<dbReference type="AlphaFoldDB" id="A0A8B8G6Q1"/>
<protein>
    <submittedName>
        <fullName evidence="4">Phosphorylated CTD-interacting factor 1 isoform X1</fullName>
    </submittedName>
</protein>
<dbReference type="InterPro" id="IPR001202">
    <property type="entry name" value="WW_dom"/>
</dbReference>
<dbReference type="Gene3D" id="2.20.70.10">
    <property type="match status" value="1"/>
</dbReference>
<dbReference type="Pfam" id="PF12237">
    <property type="entry name" value="PCIF1_WW"/>
    <property type="match status" value="1"/>
</dbReference>
<feature type="region of interest" description="Disordered" evidence="1">
    <location>
        <begin position="679"/>
        <end position="701"/>
    </location>
</feature>
<dbReference type="CTD" id="63935"/>
<reference evidence="4" key="1">
    <citation type="submission" date="2025-08" db="UniProtKB">
        <authorList>
            <consortium name="RefSeq"/>
        </authorList>
    </citation>
    <scope>IDENTIFICATION</scope>
    <source>
        <tissue evidence="4">Whole body</tissue>
    </source>
</reference>
<evidence type="ECO:0000256" key="1">
    <source>
        <dbReference type="SAM" id="MobiDB-lite"/>
    </source>
</evidence>
<dbReference type="Pfam" id="PF00397">
    <property type="entry name" value="WW"/>
    <property type="match status" value="1"/>
</dbReference>
<dbReference type="Gene3D" id="1.20.1270.10">
    <property type="match status" value="1"/>
</dbReference>
<gene>
    <name evidence="4" type="primary">LOC112688995</name>
</gene>
<dbReference type="FunFam" id="2.20.70.10:FF:000036">
    <property type="entry name" value="Phosphorylated CTD-interacting factor 1"/>
    <property type="match status" value="1"/>
</dbReference>
<dbReference type="GeneID" id="112688995"/>
<dbReference type="InterPro" id="IPR036020">
    <property type="entry name" value="WW_dom_sf"/>
</dbReference>
<dbReference type="InterPro" id="IPR029048">
    <property type="entry name" value="HSP70_C_sf"/>
</dbReference>
<evidence type="ECO:0000313" key="4">
    <source>
        <dbReference type="RefSeq" id="XP_025418256.1"/>
    </source>
</evidence>
<dbReference type="GO" id="GO:0005634">
    <property type="term" value="C:nucleus"/>
    <property type="evidence" value="ECO:0007669"/>
    <property type="project" value="TreeGrafter"/>
</dbReference>
<dbReference type="PANTHER" id="PTHR21727:SF0">
    <property type="entry name" value="MRNA (2'-O-METHYLADENOSINE-N(6)-)-METHYLTRANSFERASE"/>
    <property type="match status" value="1"/>
</dbReference>